<evidence type="ECO:0000256" key="2">
    <source>
        <dbReference type="ARBA" id="ARBA00010617"/>
    </source>
</evidence>
<comment type="cofactor">
    <cofactor evidence="1">
        <name>heme</name>
        <dbReference type="ChEBI" id="CHEBI:30413"/>
    </cofactor>
</comment>
<gene>
    <name evidence="6" type="ORF">P4R38_08840</name>
</gene>
<dbReference type="PANTHER" id="PTHR24305:SF166">
    <property type="entry name" value="CYTOCHROME P450 12A4, MITOCHONDRIAL-RELATED"/>
    <property type="match status" value="1"/>
</dbReference>
<dbReference type="SUPFAM" id="SSF48264">
    <property type="entry name" value="Cytochrome P450"/>
    <property type="match status" value="1"/>
</dbReference>
<evidence type="ECO:0000256" key="4">
    <source>
        <dbReference type="ARBA" id="ARBA00023004"/>
    </source>
</evidence>
<evidence type="ECO:0000256" key="3">
    <source>
        <dbReference type="ARBA" id="ARBA00022723"/>
    </source>
</evidence>
<dbReference type="CDD" id="cd00302">
    <property type="entry name" value="cytochrome_P450"/>
    <property type="match status" value="1"/>
</dbReference>
<dbReference type="PRINTS" id="PR00465">
    <property type="entry name" value="EP450IV"/>
</dbReference>
<keyword evidence="5" id="KW-0560">Oxidoreductase</keyword>
<organism evidence="6 7">
    <name type="scientific">Luteipulveratus flavus</name>
    <dbReference type="NCBI Taxonomy" id="3031728"/>
    <lineage>
        <taxon>Bacteria</taxon>
        <taxon>Bacillati</taxon>
        <taxon>Actinomycetota</taxon>
        <taxon>Actinomycetes</taxon>
        <taxon>Micrococcales</taxon>
        <taxon>Dermacoccaceae</taxon>
        <taxon>Luteipulveratus</taxon>
    </lineage>
</organism>
<name>A0ABT6C5Y0_9MICO</name>
<dbReference type="Proteomes" id="UP001528912">
    <property type="component" value="Unassembled WGS sequence"/>
</dbReference>
<proteinExistence type="inferred from homology"/>
<accession>A0ABT6C5Y0</accession>
<dbReference type="Gene3D" id="1.10.630.10">
    <property type="entry name" value="Cytochrome P450"/>
    <property type="match status" value="1"/>
</dbReference>
<dbReference type="InterPro" id="IPR001128">
    <property type="entry name" value="Cyt_P450"/>
</dbReference>
<dbReference type="EMBL" id="JAROAV010000028">
    <property type="protein sequence ID" value="MDF8264346.1"/>
    <property type="molecule type" value="Genomic_DNA"/>
</dbReference>
<dbReference type="PANTHER" id="PTHR24305">
    <property type="entry name" value="CYTOCHROME P450"/>
    <property type="match status" value="1"/>
</dbReference>
<protein>
    <submittedName>
        <fullName evidence="6">Cytochrome P450</fullName>
    </submittedName>
</protein>
<dbReference type="InterPro" id="IPR002403">
    <property type="entry name" value="Cyt_P450_E_grp-IV"/>
</dbReference>
<keyword evidence="4 5" id="KW-0408">Iron</keyword>
<dbReference type="PRINTS" id="PR00385">
    <property type="entry name" value="P450"/>
</dbReference>
<keyword evidence="3 5" id="KW-0479">Metal-binding</keyword>
<evidence type="ECO:0000256" key="5">
    <source>
        <dbReference type="RuleBase" id="RU000461"/>
    </source>
</evidence>
<dbReference type="InterPro" id="IPR050121">
    <property type="entry name" value="Cytochrome_P450_monoxygenase"/>
</dbReference>
<dbReference type="RefSeq" id="WP_277191874.1">
    <property type="nucleotide sequence ID" value="NZ_JAROAV010000028.1"/>
</dbReference>
<evidence type="ECO:0000313" key="6">
    <source>
        <dbReference type="EMBL" id="MDF8264346.1"/>
    </source>
</evidence>
<reference evidence="6 7" key="1">
    <citation type="submission" date="2023-03" db="EMBL/GenBank/DDBJ databases">
        <title>YIM 133296 draft genome.</title>
        <authorList>
            <person name="Xiong L."/>
        </authorList>
    </citation>
    <scope>NUCLEOTIDE SEQUENCE [LARGE SCALE GENOMIC DNA]</scope>
    <source>
        <strain evidence="6 7">YIM 133296</strain>
    </source>
</reference>
<keyword evidence="5" id="KW-0503">Monooxygenase</keyword>
<keyword evidence="5" id="KW-0349">Heme</keyword>
<dbReference type="Pfam" id="PF00067">
    <property type="entry name" value="p450"/>
    <property type="match status" value="1"/>
</dbReference>
<comment type="similarity">
    <text evidence="2 5">Belongs to the cytochrome P450 family.</text>
</comment>
<dbReference type="InterPro" id="IPR036396">
    <property type="entry name" value="Cyt_P450_sf"/>
</dbReference>
<dbReference type="PROSITE" id="PS00086">
    <property type="entry name" value="CYTOCHROME_P450"/>
    <property type="match status" value="1"/>
</dbReference>
<evidence type="ECO:0000256" key="1">
    <source>
        <dbReference type="ARBA" id="ARBA00001971"/>
    </source>
</evidence>
<evidence type="ECO:0000313" key="7">
    <source>
        <dbReference type="Proteomes" id="UP001528912"/>
    </source>
</evidence>
<dbReference type="InterPro" id="IPR017972">
    <property type="entry name" value="Cyt_P450_CS"/>
</dbReference>
<sequence>MSASTSRPPGPRASRLLGNTLAYDRDRLGFLRAAQQEYGDVLSYDRRTTLIGDPELIHQVLARTNTDFDGDGSPFSDEVDLEGAAASSDSWMAARRVGWHRLSRTAVTAHVGRLRELVDRTFPGPGVIDPMPTFERLMGAATADHCLGHSAAGVPELVAANTAALVPVGGTSYRVPSWWPGRRQRSFVALRAELMDRLGEAVAGRIAERRGRSGEPRDLLDQLLAGAEPVDAVSARRFVRGVLMAGYGVPAAAMAWVLADLAAYPQEAERVRAEADAAGSDGVAELPVTSAFIREVLRRRPPTWLIGRRVRSGTQLGRWPLPAGYEVVFSPYLLHRDPRWWRDPTGFDLDRWLPGAPAPRRHTYIPFGAGPRVCVGAQLGMLQLALVTTWLVRRFDLVVETPPAERFEGLLVPGDFRAELVERRG</sequence>
<comment type="caution">
    <text evidence="6">The sequence shown here is derived from an EMBL/GenBank/DDBJ whole genome shotgun (WGS) entry which is preliminary data.</text>
</comment>
<keyword evidence="7" id="KW-1185">Reference proteome</keyword>